<dbReference type="GeneID" id="25321004"/>
<organism evidence="1 2">
    <name type="scientific">Rasamsonia emersonii (strain ATCC 16479 / CBS 393.64 / IMI 116815)</name>
    <dbReference type="NCBI Taxonomy" id="1408163"/>
    <lineage>
        <taxon>Eukaryota</taxon>
        <taxon>Fungi</taxon>
        <taxon>Dikarya</taxon>
        <taxon>Ascomycota</taxon>
        <taxon>Pezizomycotina</taxon>
        <taxon>Eurotiomycetes</taxon>
        <taxon>Eurotiomycetidae</taxon>
        <taxon>Eurotiales</taxon>
        <taxon>Trichocomaceae</taxon>
        <taxon>Rasamsonia</taxon>
    </lineage>
</organism>
<dbReference type="RefSeq" id="XP_013323930.1">
    <property type="nucleotide sequence ID" value="XM_013468476.1"/>
</dbReference>
<proteinExistence type="predicted"/>
<evidence type="ECO:0000313" key="1">
    <source>
        <dbReference type="EMBL" id="KKA17318.1"/>
    </source>
</evidence>
<dbReference type="AlphaFoldDB" id="A0A0F4YIA5"/>
<gene>
    <name evidence="1" type="ORF">T310_8886</name>
</gene>
<protein>
    <submittedName>
        <fullName evidence="1">Uncharacterized protein</fullName>
    </submittedName>
</protein>
<feature type="non-terminal residue" evidence="1">
    <location>
        <position position="1"/>
    </location>
</feature>
<accession>A0A0F4YIA5</accession>
<dbReference type="Proteomes" id="UP000053958">
    <property type="component" value="Unassembled WGS sequence"/>
</dbReference>
<sequence length="152" mass="16956">GVKQRFSSQQAYLQLGRLFHHSGFKTHSIAWNGCRAFYLYIYSAPLVPTFPTSSRAPGVFSAFRKNKLPGCSSMDAITNPVILILEPLIVIKHQLAVGLPRRSRPCPPRFLRAPSSSSWPSTPSCYSFSANLGISGHFTTTVSIWTLNWKNR</sequence>
<name>A0A0F4YIA5_RASE3</name>
<evidence type="ECO:0000313" key="2">
    <source>
        <dbReference type="Proteomes" id="UP000053958"/>
    </source>
</evidence>
<dbReference type="EMBL" id="LASV01000670">
    <property type="protein sequence ID" value="KKA17318.1"/>
    <property type="molecule type" value="Genomic_DNA"/>
</dbReference>
<reference evidence="1 2" key="1">
    <citation type="submission" date="2015-04" db="EMBL/GenBank/DDBJ databases">
        <authorList>
            <person name="Heijne W.H."/>
            <person name="Fedorova N.D."/>
            <person name="Nierman W.C."/>
            <person name="Vollebregt A.W."/>
            <person name="Zhao Z."/>
            <person name="Wu L."/>
            <person name="Kumar M."/>
            <person name="Stam H."/>
            <person name="van den Berg M.A."/>
            <person name="Pel H.J."/>
        </authorList>
    </citation>
    <scope>NUCLEOTIDE SEQUENCE [LARGE SCALE GENOMIC DNA]</scope>
    <source>
        <strain evidence="1 2">CBS 393.64</strain>
    </source>
</reference>
<comment type="caution">
    <text evidence="1">The sequence shown here is derived from an EMBL/GenBank/DDBJ whole genome shotgun (WGS) entry which is preliminary data.</text>
</comment>
<keyword evidence="2" id="KW-1185">Reference proteome</keyword>